<dbReference type="SMART" id="SM00245">
    <property type="entry name" value="TSPc"/>
    <property type="match status" value="1"/>
</dbReference>
<evidence type="ECO:0000256" key="4">
    <source>
        <dbReference type="ARBA" id="ARBA00022825"/>
    </source>
</evidence>
<dbReference type="InterPro" id="IPR041489">
    <property type="entry name" value="PDZ_6"/>
</dbReference>
<evidence type="ECO:0000313" key="9">
    <source>
        <dbReference type="Proteomes" id="UP000034207"/>
    </source>
</evidence>
<dbReference type="InterPro" id="IPR001478">
    <property type="entry name" value="PDZ"/>
</dbReference>
<name>A0A0G0LW14_UNCC2</name>
<dbReference type="CDD" id="cd07560">
    <property type="entry name" value="Peptidase_S41_CPP"/>
    <property type="match status" value="1"/>
</dbReference>
<dbReference type="InterPro" id="IPR005151">
    <property type="entry name" value="Tail-specific_protease"/>
</dbReference>
<dbReference type="NCBIfam" id="TIGR00225">
    <property type="entry name" value="prc"/>
    <property type="match status" value="1"/>
</dbReference>
<dbReference type="InterPro" id="IPR029045">
    <property type="entry name" value="ClpP/crotonase-like_dom_sf"/>
</dbReference>
<keyword evidence="4 5" id="KW-0720">Serine protease</keyword>
<evidence type="ECO:0000256" key="5">
    <source>
        <dbReference type="RuleBase" id="RU004404"/>
    </source>
</evidence>
<dbReference type="Gene3D" id="3.30.750.44">
    <property type="match status" value="1"/>
</dbReference>
<dbReference type="Proteomes" id="UP000034207">
    <property type="component" value="Unassembled WGS sequence"/>
</dbReference>
<evidence type="ECO:0000256" key="1">
    <source>
        <dbReference type="ARBA" id="ARBA00009179"/>
    </source>
</evidence>
<evidence type="ECO:0000313" key="8">
    <source>
        <dbReference type="EMBL" id="KKQ95232.1"/>
    </source>
</evidence>
<gene>
    <name evidence="8" type="ORF">UT18_C0002G0009</name>
</gene>
<dbReference type="PATRIC" id="fig|1618345.3.peg.63"/>
<dbReference type="GO" id="GO:0008236">
    <property type="term" value="F:serine-type peptidase activity"/>
    <property type="evidence" value="ECO:0007669"/>
    <property type="project" value="UniProtKB-KW"/>
</dbReference>
<reference evidence="8 9" key="1">
    <citation type="journal article" date="2015" name="Nature">
        <title>rRNA introns, odd ribosomes, and small enigmatic genomes across a large radiation of phyla.</title>
        <authorList>
            <person name="Brown C.T."/>
            <person name="Hug L.A."/>
            <person name="Thomas B.C."/>
            <person name="Sharon I."/>
            <person name="Castelle C.J."/>
            <person name="Singh A."/>
            <person name="Wilkins M.J."/>
            <person name="Williams K.H."/>
            <person name="Banfield J.F."/>
        </authorList>
    </citation>
    <scope>NUCLEOTIDE SEQUENCE [LARGE SCALE GENOMIC DNA]</scope>
</reference>
<feature type="domain" description="PDZ" evidence="7">
    <location>
        <begin position="102"/>
        <end position="170"/>
    </location>
</feature>
<evidence type="ECO:0000256" key="6">
    <source>
        <dbReference type="SAM" id="Phobius"/>
    </source>
</evidence>
<keyword evidence="6" id="KW-0812">Transmembrane</keyword>
<dbReference type="PROSITE" id="PS50106">
    <property type="entry name" value="PDZ"/>
    <property type="match status" value="1"/>
</dbReference>
<evidence type="ECO:0000259" key="7">
    <source>
        <dbReference type="PROSITE" id="PS50106"/>
    </source>
</evidence>
<keyword evidence="6" id="KW-0472">Membrane</keyword>
<accession>A0A0G0LW14</accession>
<protein>
    <submittedName>
        <fullName evidence="8">Carboxyl-terminal protease</fullName>
    </submittedName>
</protein>
<dbReference type="SUPFAM" id="SSF50156">
    <property type="entry name" value="PDZ domain-like"/>
    <property type="match status" value="1"/>
</dbReference>
<evidence type="ECO:0000256" key="3">
    <source>
        <dbReference type="ARBA" id="ARBA00022801"/>
    </source>
</evidence>
<proteinExistence type="inferred from homology"/>
<comment type="similarity">
    <text evidence="1 5">Belongs to the peptidase S41A family.</text>
</comment>
<dbReference type="Pfam" id="PF22694">
    <property type="entry name" value="CtpB_N-like"/>
    <property type="match status" value="1"/>
</dbReference>
<dbReference type="Pfam" id="PF17820">
    <property type="entry name" value="PDZ_6"/>
    <property type="match status" value="1"/>
</dbReference>
<dbReference type="SMART" id="SM00228">
    <property type="entry name" value="PDZ"/>
    <property type="match status" value="1"/>
</dbReference>
<dbReference type="EMBL" id="LBVV01000002">
    <property type="protein sequence ID" value="KKQ95232.1"/>
    <property type="molecule type" value="Genomic_DNA"/>
</dbReference>
<feature type="transmembrane region" description="Helical" evidence="6">
    <location>
        <begin position="12"/>
        <end position="31"/>
    </location>
</feature>
<dbReference type="Gene3D" id="3.90.226.10">
    <property type="entry name" value="2-enoyl-CoA Hydratase, Chain A, domain 1"/>
    <property type="match status" value="1"/>
</dbReference>
<dbReference type="InterPro" id="IPR004447">
    <property type="entry name" value="Peptidase_S41A"/>
</dbReference>
<dbReference type="PANTHER" id="PTHR32060">
    <property type="entry name" value="TAIL-SPECIFIC PROTEASE"/>
    <property type="match status" value="1"/>
</dbReference>
<dbReference type="InterPro" id="IPR055210">
    <property type="entry name" value="CtpA/B_N"/>
</dbReference>
<comment type="caution">
    <text evidence="8">The sequence shown here is derived from an EMBL/GenBank/DDBJ whole genome shotgun (WGS) entry which is preliminary data.</text>
</comment>
<dbReference type="GO" id="GO:0030288">
    <property type="term" value="C:outer membrane-bounded periplasmic space"/>
    <property type="evidence" value="ECO:0007669"/>
    <property type="project" value="TreeGrafter"/>
</dbReference>
<dbReference type="InterPro" id="IPR036034">
    <property type="entry name" value="PDZ_sf"/>
</dbReference>
<keyword evidence="2 5" id="KW-0645">Protease</keyword>
<keyword evidence="6" id="KW-1133">Transmembrane helix</keyword>
<dbReference type="GO" id="GO:0004175">
    <property type="term" value="F:endopeptidase activity"/>
    <property type="evidence" value="ECO:0007669"/>
    <property type="project" value="TreeGrafter"/>
</dbReference>
<keyword evidence="3 5" id="KW-0378">Hydrolase</keyword>
<dbReference type="CDD" id="cd06782">
    <property type="entry name" value="cpPDZ_CPP-like"/>
    <property type="match status" value="1"/>
</dbReference>
<dbReference type="FunFam" id="2.30.42.10:FF:000063">
    <property type="entry name" value="Peptidase, S41 family"/>
    <property type="match status" value="1"/>
</dbReference>
<dbReference type="PANTHER" id="PTHR32060:SF30">
    <property type="entry name" value="CARBOXY-TERMINAL PROCESSING PROTEASE CTPA"/>
    <property type="match status" value="1"/>
</dbReference>
<dbReference type="STRING" id="1618345.UT18_C0002G0009"/>
<dbReference type="Gene3D" id="2.30.42.10">
    <property type="match status" value="1"/>
</dbReference>
<dbReference type="GO" id="GO:0006508">
    <property type="term" value="P:proteolysis"/>
    <property type="evidence" value="ECO:0007669"/>
    <property type="project" value="UniProtKB-KW"/>
</dbReference>
<dbReference type="AlphaFoldDB" id="A0A0G0LW14"/>
<evidence type="ECO:0000256" key="2">
    <source>
        <dbReference type="ARBA" id="ARBA00022670"/>
    </source>
</evidence>
<dbReference type="GO" id="GO:0007165">
    <property type="term" value="P:signal transduction"/>
    <property type="evidence" value="ECO:0007669"/>
    <property type="project" value="TreeGrafter"/>
</dbReference>
<dbReference type="Pfam" id="PF03572">
    <property type="entry name" value="Peptidase_S41"/>
    <property type="match status" value="1"/>
</dbReference>
<sequence>MNFVNNYKKVLQYLSVVLLCFTFYGVGWVSGQERLHLSRGFIPKISLSPIETDFSMFWKVYEDLQNKYDGKLDKQKLLYGAITGMVNAAGDQYTYFMTPEESKQFEDEFAGSISGIGAEVGMKANRISIIAPLPDSPAQKAGLKPNDIIDAINDFETTDMTVDQAVEKIRGQEGTAVKLKIIRGTENLTFNITREIIEIKSVSWIIKDNNIGYLHIKKFSEDTAKLTDEGLDFFKSKNVKGIVIDMRNNPGGLLDKSIDVSSQFIKSGNILIEKNEGKVTQSHKASGLGKYTDPSVPIVVLVNEGSASAAEIVAGALSDHKRATLMGKKTFGKGSVQELITYGDSSILRVTTAHWYTPNDKSINERGLTPDIDVAGDDATIFEENDPVIKKALEFIKTKL</sequence>
<organism evidence="8 9">
    <name type="scientific">candidate division CPR2 bacterium GW2011_GWC2_39_10</name>
    <dbReference type="NCBI Taxonomy" id="1618345"/>
    <lineage>
        <taxon>Bacteria</taxon>
        <taxon>Bacteria division CPR2</taxon>
    </lineage>
</organism>
<dbReference type="SUPFAM" id="SSF52096">
    <property type="entry name" value="ClpP/crotonase"/>
    <property type="match status" value="1"/>
</dbReference>